<dbReference type="Pfam" id="PF13454">
    <property type="entry name" value="NAD_binding_9"/>
    <property type="match status" value="1"/>
</dbReference>
<dbReference type="Gene3D" id="3.50.50.60">
    <property type="entry name" value="FAD/NAD(P)-binding domain"/>
    <property type="match status" value="1"/>
</dbReference>
<dbReference type="InterPro" id="IPR036188">
    <property type="entry name" value="FAD/NAD-bd_sf"/>
</dbReference>
<dbReference type="AlphaFoldDB" id="A0A248JYT2"/>
<proteinExistence type="predicted"/>
<evidence type="ECO:0000313" key="6">
    <source>
        <dbReference type="Proteomes" id="UP000197153"/>
    </source>
</evidence>
<dbReference type="KEGG" id="nao:Y958_22290"/>
<dbReference type="Proteomes" id="UP000197153">
    <property type="component" value="Chromosome 3"/>
</dbReference>
<evidence type="ECO:0000259" key="3">
    <source>
        <dbReference type="Pfam" id="PF00890"/>
    </source>
</evidence>
<evidence type="ECO:0008006" key="7">
    <source>
        <dbReference type="Google" id="ProtNLM"/>
    </source>
</evidence>
<name>A0A248JYT2_9PROT</name>
<dbReference type="InterPro" id="IPR038732">
    <property type="entry name" value="HpyO/CreE_NAD-binding"/>
</dbReference>
<keyword evidence="2" id="KW-0560">Oxidoreductase</keyword>
<accession>A0A248JYT2</accession>
<evidence type="ECO:0000256" key="2">
    <source>
        <dbReference type="ARBA" id="ARBA00023002"/>
    </source>
</evidence>
<feature type="domain" description="FAD-dependent urate hydroxylase HpyO/Asp monooxygenase CreE-like FAD/NAD(P)-binding" evidence="4">
    <location>
        <begin position="8"/>
        <end position="161"/>
    </location>
</feature>
<dbReference type="Pfam" id="PF00890">
    <property type="entry name" value="FAD_binding_2"/>
    <property type="match status" value="1"/>
</dbReference>
<dbReference type="EMBL" id="CP022112">
    <property type="protein sequence ID" value="ASG23719.1"/>
    <property type="molecule type" value="Genomic_DNA"/>
</dbReference>
<evidence type="ECO:0000256" key="1">
    <source>
        <dbReference type="ARBA" id="ARBA00022630"/>
    </source>
</evidence>
<dbReference type="PANTHER" id="PTHR40254:SF1">
    <property type="entry name" value="BLR0577 PROTEIN"/>
    <property type="match status" value="1"/>
</dbReference>
<dbReference type="InterPro" id="IPR003953">
    <property type="entry name" value="FAD-dep_OxRdtase_2_FAD-bd"/>
</dbReference>
<evidence type="ECO:0000259" key="4">
    <source>
        <dbReference type="Pfam" id="PF13454"/>
    </source>
</evidence>
<dbReference type="PANTHER" id="PTHR40254">
    <property type="entry name" value="BLR0577 PROTEIN"/>
    <property type="match status" value="1"/>
</dbReference>
<keyword evidence="6" id="KW-1185">Reference proteome</keyword>
<organism evidence="5 6">
    <name type="scientific">Nitrospirillum viridazoti CBAmc</name>
    <dbReference type="NCBI Taxonomy" id="1441467"/>
    <lineage>
        <taxon>Bacteria</taxon>
        <taxon>Pseudomonadati</taxon>
        <taxon>Pseudomonadota</taxon>
        <taxon>Alphaproteobacteria</taxon>
        <taxon>Rhodospirillales</taxon>
        <taxon>Azospirillaceae</taxon>
        <taxon>Nitrospirillum</taxon>
        <taxon>Nitrospirillum viridazoti</taxon>
    </lineage>
</organism>
<keyword evidence="1" id="KW-0285">Flavoprotein</keyword>
<protein>
    <recommendedName>
        <fullName evidence="7">FAD-dependent oxidoreductase</fullName>
    </recommendedName>
</protein>
<dbReference type="SUPFAM" id="SSF51905">
    <property type="entry name" value="FAD/NAD(P)-binding domain"/>
    <property type="match status" value="1"/>
</dbReference>
<dbReference type="InterPro" id="IPR052189">
    <property type="entry name" value="L-asp_N-monooxygenase_NS-form"/>
</dbReference>
<evidence type="ECO:0000313" key="5">
    <source>
        <dbReference type="EMBL" id="ASG23719.1"/>
    </source>
</evidence>
<feature type="domain" description="FAD-dependent oxidoreductase 2 FAD-binding" evidence="3">
    <location>
        <begin position="410"/>
        <end position="442"/>
    </location>
</feature>
<dbReference type="GO" id="GO:0016491">
    <property type="term" value="F:oxidoreductase activity"/>
    <property type="evidence" value="ECO:0007669"/>
    <property type="project" value="UniProtKB-KW"/>
</dbReference>
<sequence>MTTRPTIAIIGAGFSGSLLALHLLSRGADCPRILLIERASDFGRGLAYATGNPAHLLNVRAGNMSAFPDQPEHFLAWLRQQGDAVPGAAGAGPASFVARQTYGHYLQKLISDAAKQSRSAGRLILVPDTAVALRHEGGRMVVRLDVGREYKLDAAVLAIGNFPPQPPHLFDGAFFRSSRFHPDPWAPSVARDIGVRDSVLVVGTGLTMVDTVLSLRARGHQGQIVALSRRGLLPRRHTDAVPHVVPPPPDMPTSLSRALAHVRRLVRQEQAAGRAWQPVIDSLRPRTVAYWQALPLGERKRFLRHLRPWWDVHRHRLAPAVATQLTALQATGALIVTAGRLQSIEEVPDALQGRVRVTYRPRNEDGDITFPVDQVINCSGPACDILRVTDPLVRDLLAQGTIRPDPLHLGLDVDAEARVLDAGGRPVPGLYAIGPVTRGTFWEMTAVPDIRMQAATLAQHIGAYIDRHAKVAVDA</sequence>
<dbReference type="RefSeq" id="WP_088874195.1">
    <property type="nucleotide sequence ID" value="NZ_CP022112.1"/>
</dbReference>
<reference evidence="5 6" key="1">
    <citation type="submission" date="2017-06" db="EMBL/GenBank/DDBJ databases">
        <title>Complete genome sequence of Nitrospirillum amazonense strain CBAmC, an endophytic nitrogen-fixing and plant growth-promoting bacterium, isolated from sugarcane.</title>
        <authorList>
            <person name="Schwab S."/>
            <person name="dos Santos Teixeira K.R."/>
            <person name="Simoes Araujo J.L."/>
            <person name="Soares Vidal M."/>
            <person name="Borges de Freitas H.R."/>
            <person name="Rivello Crivelaro A.L."/>
            <person name="Bueno de Camargo Nunes A."/>
            <person name="dos Santos C.M."/>
            <person name="Palmeira da Silva Rosa D."/>
            <person name="da Silva Padilha D."/>
            <person name="da Silva E."/>
            <person name="Araujo Terra L."/>
            <person name="Soares Mendes V."/>
            <person name="Farinelli L."/>
            <person name="Magalhaes Cruz L."/>
            <person name="Baldani J.I."/>
        </authorList>
    </citation>
    <scope>NUCLEOTIDE SEQUENCE [LARGE SCALE GENOMIC DNA]</scope>
    <source>
        <strain evidence="5 6">CBAmC</strain>
    </source>
</reference>
<gene>
    <name evidence="5" type="ORF">Y958_22290</name>
</gene>